<evidence type="ECO:0000313" key="2">
    <source>
        <dbReference type="Proteomes" id="UP001629249"/>
    </source>
</evidence>
<dbReference type="Proteomes" id="UP001629249">
    <property type="component" value="Unassembled WGS sequence"/>
</dbReference>
<accession>A0ABW8ZJR3</accession>
<name>A0ABW8ZJR3_9BURK</name>
<dbReference type="PROSITE" id="PS51257">
    <property type="entry name" value="PROKAR_LIPOPROTEIN"/>
    <property type="match status" value="1"/>
</dbReference>
<gene>
    <name evidence="1" type="ORF">PQR66_08830</name>
</gene>
<evidence type="ECO:0000313" key="1">
    <source>
        <dbReference type="EMBL" id="MFL9883127.1"/>
    </source>
</evidence>
<dbReference type="EMBL" id="JAQQFN010000005">
    <property type="protein sequence ID" value="MFL9883127.1"/>
    <property type="molecule type" value="Genomic_DNA"/>
</dbReference>
<reference evidence="1 2" key="1">
    <citation type="journal article" date="2024" name="Chem. Sci.">
        <title>Discovery of megapolipeptins by genome mining of a Burkholderiales bacteria collection.</title>
        <authorList>
            <person name="Paulo B.S."/>
            <person name="Recchia M.J.J."/>
            <person name="Lee S."/>
            <person name="Fergusson C.H."/>
            <person name="Romanowski S.B."/>
            <person name="Hernandez A."/>
            <person name="Krull N."/>
            <person name="Liu D.Y."/>
            <person name="Cavanagh H."/>
            <person name="Bos A."/>
            <person name="Gray C.A."/>
            <person name="Murphy B.T."/>
            <person name="Linington R.G."/>
            <person name="Eustaquio A.S."/>
        </authorList>
    </citation>
    <scope>NUCLEOTIDE SEQUENCE [LARGE SCALE GENOMIC DNA]</scope>
    <source>
        <strain evidence="1 2">RL16-012-BIC-B</strain>
    </source>
</reference>
<keyword evidence="2" id="KW-1185">Reference proteome</keyword>
<dbReference type="RefSeq" id="WP_408326463.1">
    <property type="nucleotide sequence ID" value="NZ_JAQQFH010000002.1"/>
</dbReference>
<sequence length="104" mass="10849">MPLQKDYVTPATGATACYHVAKQVTLDKDGNNASISVASYLNAEMQAAGKAPLYTQQIVVDGLPPDGQNAFAYAEQQLAAAPPADNSTPTYANRFAFAGAEIVA</sequence>
<organism evidence="1 2">
    <name type="scientific">Paraburkholderia agricolaris</name>
    <dbReference type="NCBI Taxonomy" id="2152888"/>
    <lineage>
        <taxon>Bacteria</taxon>
        <taxon>Pseudomonadati</taxon>
        <taxon>Pseudomonadota</taxon>
        <taxon>Betaproteobacteria</taxon>
        <taxon>Burkholderiales</taxon>
        <taxon>Burkholderiaceae</taxon>
        <taxon>Paraburkholderia</taxon>
    </lineage>
</organism>
<protein>
    <submittedName>
        <fullName evidence="1">Uncharacterized protein</fullName>
    </submittedName>
</protein>
<comment type="caution">
    <text evidence="1">The sequence shown here is derived from an EMBL/GenBank/DDBJ whole genome shotgun (WGS) entry which is preliminary data.</text>
</comment>
<proteinExistence type="predicted"/>